<gene>
    <name evidence="2" type="ORF">SAMN04488138_104229</name>
</gene>
<keyword evidence="1" id="KW-1133">Transmembrane helix</keyword>
<feature type="transmembrane region" description="Helical" evidence="1">
    <location>
        <begin position="166"/>
        <end position="191"/>
    </location>
</feature>
<keyword evidence="3" id="KW-1185">Reference proteome</keyword>
<dbReference type="OrthoDB" id="7728002at2"/>
<dbReference type="AlphaFoldDB" id="A0A1I3R2F0"/>
<evidence type="ECO:0000256" key="1">
    <source>
        <dbReference type="SAM" id="Phobius"/>
    </source>
</evidence>
<feature type="transmembrane region" description="Helical" evidence="1">
    <location>
        <begin position="300"/>
        <end position="319"/>
    </location>
</feature>
<feature type="transmembrane region" description="Helical" evidence="1">
    <location>
        <begin position="105"/>
        <end position="129"/>
    </location>
</feature>
<name>A0A1I3R2F0_9RHOB</name>
<evidence type="ECO:0000313" key="3">
    <source>
        <dbReference type="Proteomes" id="UP000183299"/>
    </source>
</evidence>
<feature type="transmembrane region" description="Helical" evidence="1">
    <location>
        <begin position="325"/>
        <end position="343"/>
    </location>
</feature>
<dbReference type="GeneID" id="98664448"/>
<keyword evidence="1" id="KW-0472">Membrane</keyword>
<dbReference type="EMBL" id="FORY01000004">
    <property type="protein sequence ID" value="SFJ40210.1"/>
    <property type="molecule type" value="Genomic_DNA"/>
</dbReference>
<evidence type="ECO:0008006" key="4">
    <source>
        <dbReference type="Google" id="ProtNLM"/>
    </source>
</evidence>
<evidence type="ECO:0000313" key="2">
    <source>
        <dbReference type="EMBL" id="SFJ40210.1"/>
    </source>
</evidence>
<reference evidence="2 3" key="1">
    <citation type="submission" date="2016-10" db="EMBL/GenBank/DDBJ databases">
        <authorList>
            <person name="de Groot N.N."/>
        </authorList>
    </citation>
    <scope>NUCLEOTIDE SEQUENCE [LARGE SCALE GENOMIC DNA]</scope>
    <source>
        <strain evidence="2 3">CGMCC 1.8891</strain>
    </source>
</reference>
<dbReference type="Proteomes" id="UP000183299">
    <property type="component" value="Unassembled WGS sequence"/>
</dbReference>
<protein>
    <recommendedName>
        <fullName evidence="4">Dolichyl-phosphate-mannose-protein mannosyltransferase</fullName>
    </recommendedName>
</protein>
<proteinExistence type="predicted"/>
<feature type="transmembrane region" description="Helical" evidence="1">
    <location>
        <begin position="79"/>
        <end position="98"/>
    </location>
</feature>
<organism evidence="2 3">
    <name type="scientific">Celeribacter halophilus</name>
    <dbReference type="NCBI Taxonomy" id="576117"/>
    <lineage>
        <taxon>Bacteria</taxon>
        <taxon>Pseudomonadati</taxon>
        <taxon>Pseudomonadota</taxon>
        <taxon>Alphaproteobacteria</taxon>
        <taxon>Rhodobacterales</taxon>
        <taxon>Roseobacteraceae</taxon>
        <taxon>Celeribacter</taxon>
    </lineage>
</organism>
<feature type="transmembrane region" description="Helical" evidence="1">
    <location>
        <begin position="271"/>
        <end position="288"/>
    </location>
</feature>
<dbReference type="RefSeq" id="WP_066601272.1">
    <property type="nucleotide sequence ID" value="NZ_FORY01000004.1"/>
</dbReference>
<feature type="transmembrane region" description="Helical" evidence="1">
    <location>
        <begin position="135"/>
        <end position="154"/>
    </location>
</feature>
<keyword evidence="1" id="KW-0812">Transmembrane</keyword>
<dbReference type="STRING" id="576117.SAMN04488138_104229"/>
<accession>A0A1I3R2F0</accession>
<sequence length="469" mass="51281">MMRISGRLAVFVMLFPMLLLSLAWAQAHGFISARAVMLWSKAIMQVDGPASFNSTDAFFPPLPFVLSIALQWITGGTEVPIPFLLSAGLGAWLLVMWYDNLRTNGGISVLTCCLALVLLALNPFFLRVLAEGPEAVLTLIGTWIFARGIVNLRLSGNAPDMMKVAVGLLIVSLSNSYGLLIGLGALPFMVVAARPSMLVASPIGYLFAMFYPVVAAILSMAFISSVFDSVLVPLLTEEPVPISMQNHLVILAGLVPLTLVAALRSLFTPHYVMPLVAAFGATFGAYLLNSVWHVESDPTLALAPMLAVLVVAIRFWPALALREPIVVALLALGVALGVVSLRANPVSETRNWVAAMQGDIIGDHAATRDLAAFLEDKDGIMVDVERNPEIVPQIDDIHRLLVSGQTIYDWALEGGRLQARYVLVPNMQGGMIEEDRILRRFPELKNGRLAFYEEVFMNDRWRVFRRIES</sequence>
<feature type="transmembrane region" description="Helical" evidence="1">
    <location>
        <begin position="203"/>
        <end position="227"/>
    </location>
</feature>
<feature type="transmembrane region" description="Helical" evidence="1">
    <location>
        <begin position="248"/>
        <end position="265"/>
    </location>
</feature>